<feature type="signal peptide" evidence="2">
    <location>
        <begin position="1"/>
        <end position="19"/>
    </location>
</feature>
<evidence type="ECO:0008006" key="5">
    <source>
        <dbReference type="Google" id="ProtNLM"/>
    </source>
</evidence>
<comment type="caution">
    <text evidence="3">The sequence shown here is derived from an EMBL/GenBank/DDBJ whole genome shotgun (WGS) entry which is preliminary data.</text>
</comment>
<evidence type="ECO:0000256" key="1">
    <source>
        <dbReference type="SAM" id="MobiDB-lite"/>
    </source>
</evidence>
<dbReference type="EMBL" id="JBHUMX010000041">
    <property type="protein sequence ID" value="MFD2630346.1"/>
    <property type="molecule type" value="Genomic_DNA"/>
</dbReference>
<feature type="chain" id="PRO_5047463176" description="Lipoprotein" evidence="2">
    <location>
        <begin position="20"/>
        <end position="145"/>
    </location>
</feature>
<dbReference type="PROSITE" id="PS51257">
    <property type="entry name" value="PROKAR_LIPOPROTEIN"/>
    <property type="match status" value="1"/>
</dbReference>
<accession>A0ABW5Q4R7</accession>
<evidence type="ECO:0000256" key="2">
    <source>
        <dbReference type="SAM" id="SignalP"/>
    </source>
</evidence>
<feature type="compositionally biased region" description="Basic and acidic residues" evidence="1">
    <location>
        <begin position="22"/>
        <end position="36"/>
    </location>
</feature>
<feature type="region of interest" description="Disordered" evidence="1">
    <location>
        <begin position="20"/>
        <end position="39"/>
    </location>
</feature>
<evidence type="ECO:0000313" key="4">
    <source>
        <dbReference type="Proteomes" id="UP001597451"/>
    </source>
</evidence>
<keyword evidence="2" id="KW-0732">Signal</keyword>
<protein>
    <recommendedName>
        <fullName evidence="5">Lipoprotein</fullName>
    </recommendedName>
</protein>
<name>A0ABW5Q4R7_9BACI</name>
<keyword evidence="4" id="KW-1185">Reference proteome</keyword>
<organism evidence="3 4">
    <name type="scientific">Oceanobacillus kapialis</name>
    <dbReference type="NCBI Taxonomy" id="481353"/>
    <lineage>
        <taxon>Bacteria</taxon>
        <taxon>Bacillati</taxon>
        <taxon>Bacillota</taxon>
        <taxon>Bacilli</taxon>
        <taxon>Bacillales</taxon>
        <taxon>Bacillaceae</taxon>
        <taxon>Oceanobacillus</taxon>
    </lineage>
</organism>
<evidence type="ECO:0000313" key="3">
    <source>
        <dbReference type="EMBL" id="MFD2630346.1"/>
    </source>
</evidence>
<proteinExistence type="predicted"/>
<sequence>MKKIMIVMVIILLAGCSNTQENNERTEESANEHEQETDVSVSIQNLDVQVNDKAMEAIITGEASLSGSDLYYTVEQGDRELAAEESVELEANAHGLSSFEISVEIPEEASSGEQAPVVKLYGKNNSDEEINPNYIPIDVAAETSQ</sequence>
<gene>
    <name evidence="3" type="ORF">ACFSUN_16285</name>
</gene>
<dbReference type="Proteomes" id="UP001597451">
    <property type="component" value="Unassembled WGS sequence"/>
</dbReference>
<dbReference type="RefSeq" id="WP_379563474.1">
    <property type="nucleotide sequence ID" value="NZ_JBHUMX010000041.1"/>
</dbReference>
<reference evidence="4" key="1">
    <citation type="journal article" date="2019" name="Int. J. Syst. Evol. Microbiol.">
        <title>The Global Catalogue of Microorganisms (GCM) 10K type strain sequencing project: providing services to taxonomists for standard genome sequencing and annotation.</title>
        <authorList>
            <consortium name="The Broad Institute Genomics Platform"/>
            <consortium name="The Broad Institute Genome Sequencing Center for Infectious Disease"/>
            <person name="Wu L."/>
            <person name="Ma J."/>
        </authorList>
    </citation>
    <scope>NUCLEOTIDE SEQUENCE [LARGE SCALE GENOMIC DNA]</scope>
    <source>
        <strain evidence="4">TISTR 1858</strain>
    </source>
</reference>